<feature type="domain" description="Fumarylacetoacetase-like C-terminal" evidence="3">
    <location>
        <begin position="78"/>
        <end position="243"/>
    </location>
</feature>
<evidence type="ECO:0000256" key="1">
    <source>
        <dbReference type="ARBA" id="ARBA00010211"/>
    </source>
</evidence>
<reference evidence="5 6" key="1">
    <citation type="submission" date="2018-11" db="EMBL/GenBank/DDBJ databases">
        <authorList>
            <consortium name="Pathogen Informatics"/>
        </authorList>
    </citation>
    <scope>NUCLEOTIDE SEQUENCE [LARGE SCALE GENOMIC DNA]</scope>
    <source>
        <strain evidence="5 6">NCTC10327</strain>
    </source>
</reference>
<organism evidence="5 6">
    <name type="scientific">Actinobaculum suis</name>
    <dbReference type="NCBI Taxonomy" id="1657"/>
    <lineage>
        <taxon>Bacteria</taxon>
        <taxon>Bacillati</taxon>
        <taxon>Actinomycetota</taxon>
        <taxon>Actinomycetes</taxon>
        <taxon>Actinomycetales</taxon>
        <taxon>Actinomycetaceae</taxon>
        <taxon>Actinobaculum</taxon>
    </lineage>
</organism>
<dbReference type="GO" id="GO:0044281">
    <property type="term" value="P:small molecule metabolic process"/>
    <property type="evidence" value="ECO:0007669"/>
    <property type="project" value="UniProtKB-ARBA"/>
</dbReference>
<accession>A0A7Z9C8C7</accession>
<sequence length="253" mass="26937">MKIARLSMQQGYRYAIYDPDADDYIVLADDPLFAREVKPTGQRVAKADAELVAPMLPRTKVFGFGGTYSQGATAADLSTFLKPSTSVTGPEDPIMVPQWAPGLVHEAEIAVVIAHPLKDATAAQARKAILGYTVIDDLTVTGVGPAQAKYWDSSLPLGPVIETDFDYQQARITSRVNGNLVTDVQAADLAFSPEELVAIASQHTSLLPGDIVLTGTGTANGEVTHQDVVEVTVEGIGTIRNQIFAPHLAPQAN</sequence>
<comment type="caution">
    <text evidence="5">The sequence shown here is derived from an EMBL/GenBank/DDBJ whole genome shotgun (WGS) entry which is preliminary data.</text>
</comment>
<dbReference type="SUPFAM" id="SSF56529">
    <property type="entry name" value="FAH"/>
    <property type="match status" value="1"/>
</dbReference>
<keyword evidence="2" id="KW-0479">Metal-binding</keyword>
<dbReference type="Gene3D" id="3.90.850.10">
    <property type="entry name" value="Fumarylacetoacetase-like, C-terminal domain"/>
    <property type="match status" value="1"/>
</dbReference>
<dbReference type="RefSeq" id="WP_185933945.1">
    <property type="nucleotide sequence ID" value="NZ_UYIO01000001.1"/>
</dbReference>
<evidence type="ECO:0000313" key="5">
    <source>
        <dbReference type="EMBL" id="VDG76235.1"/>
    </source>
</evidence>
<dbReference type="AlphaFoldDB" id="A0A7Z9C8C7"/>
<feature type="domain" description="Rv2993c-like N-terminal" evidence="4">
    <location>
        <begin position="1"/>
        <end position="54"/>
    </location>
</feature>
<evidence type="ECO:0000259" key="3">
    <source>
        <dbReference type="Pfam" id="PF01557"/>
    </source>
</evidence>
<protein>
    <submittedName>
        <fullName evidence="5">Fumarylacetoacetate (FAA) hydrolase family</fullName>
    </submittedName>
</protein>
<dbReference type="EMBL" id="UYIO01000001">
    <property type="protein sequence ID" value="VDG76235.1"/>
    <property type="molecule type" value="Genomic_DNA"/>
</dbReference>
<dbReference type="PANTHER" id="PTHR42796">
    <property type="entry name" value="FUMARYLACETOACETATE HYDROLASE DOMAIN-CONTAINING PROTEIN 2A-RELATED"/>
    <property type="match status" value="1"/>
</dbReference>
<keyword evidence="5" id="KW-0378">Hydrolase</keyword>
<dbReference type="Pfam" id="PF01557">
    <property type="entry name" value="FAA_hydrolase"/>
    <property type="match status" value="1"/>
</dbReference>
<dbReference type="PANTHER" id="PTHR42796:SF4">
    <property type="entry name" value="FUMARYLACETOACETATE HYDROLASE DOMAIN-CONTAINING PROTEIN 2A"/>
    <property type="match status" value="1"/>
</dbReference>
<dbReference type="Pfam" id="PF10370">
    <property type="entry name" value="Rv2993c-like_N"/>
    <property type="match status" value="1"/>
</dbReference>
<dbReference type="Gene3D" id="2.30.30.370">
    <property type="entry name" value="FAH"/>
    <property type="match status" value="1"/>
</dbReference>
<evidence type="ECO:0000256" key="2">
    <source>
        <dbReference type="ARBA" id="ARBA00022723"/>
    </source>
</evidence>
<gene>
    <name evidence="5" type="primary">ycgM</name>
    <name evidence="5" type="ORF">NCTC10327_00896</name>
</gene>
<dbReference type="InterPro" id="IPR036663">
    <property type="entry name" value="Fumarylacetoacetase_C_sf"/>
</dbReference>
<dbReference type="GO" id="GO:0046872">
    <property type="term" value="F:metal ion binding"/>
    <property type="evidence" value="ECO:0007669"/>
    <property type="project" value="UniProtKB-KW"/>
</dbReference>
<dbReference type="InterPro" id="IPR011234">
    <property type="entry name" value="Fumarylacetoacetase-like_C"/>
</dbReference>
<evidence type="ECO:0000259" key="4">
    <source>
        <dbReference type="Pfam" id="PF10370"/>
    </source>
</evidence>
<comment type="similarity">
    <text evidence="1">Belongs to the FAH family.</text>
</comment>
<name>A0A7Z9C8C7_9ACTO</name>
<evidence type="ECO:0000313" key="6">
    <source>
        <dbReference type="Proteomes" id="UP000269974"/>
    </source>
</evidence>
<proteinExistence type="inferred from homology"/>
<dbReference type="Proteomes" id="UP000269974">
    <property type="component" value="Unassembled WGS sequence"/>
</dbReference>
<dbReference type="InterPro" id="IPR051121">
    <property type="entry name" value="FAH"/>
</dbReference>
<dbReference type="InterPro" id="IPR018833">
    <property type="entry name" value="Rv2993c-like_N"/>
</dbReference>
<dbReference type="GO" id="GO:0016787">
    <property type="term" value="F:hydrolase activity"/>
    <property type="evidence" value="ECO:0007669"/>
    <property type="project" value="UniProtKB-KW"/>
</dbReference>